<keyword evidence="8 10" id="KW-1133">Transmembrane helix</keyword>
<dbReference type="RefSeq" id="WP_141319993.1">
    <property type="nucleotide sequence ID" value="NZ_BJOC01000023.1"/>
</dbReference>
<evidence type="ECO:0000313" key="11">
    <source>
        <dbReference type="EMBL" id="GED22859.1"/>
    </source>
</evidence>
<dbReference type="GO" id="GO:0005886">
    <property type="term" value="C:plasma membrane"/>
    <property type="evidence" value="ECO:0007669"/>
    <property type="project" value="UniProtKB-SubCell"/>
</dbReference>
<dbReference type="OrthoDB" id="2087278at2"/>
<keyword evidence="4" id="KW-1003">Cell membrane</keyword>
<keyword evidence="6 10" id="KW-0812">Transmembrane</keyword>
<dbReference type="Pfam" id="PF03748">
    <property type="entry name" value="FliL"/>
    <property type="match status" value="1"/>
</dbReference>
<keyword evidence="9 10" id="KW-0472">Membrane</keyword>
<sequence>MATSVGGSRKLLWLLVVLVVLSLSAAATALFMLFTQQGGMEQARAEEPAAIEYQAPIFVQIDPFTVNLAEDNYGARLLYAGISLKVADAQSRKLLETHMPQVRSRLLTLLSGKQAEGLTSANGKKRLADQIIAALEAPMSETQPDLAIEDVLFTEFIVQ</sequence>
<dbReference type="PANTHER" id="PTHR35091:SF2">
    <property type="entry name" value="FLAGELLAR PROTEIN FLIL"/>
    <property type="match status" value="1"/>
</dbReference>
<comment type="caution">
    <text evidence="11">The sequence shown here is derived from an EMBL/GenBank/DDBJ whole genome shotgun (WGS) entry which is preliminary data.</text>
</comment>
<dbReference type="GO" id="GO:0006935">
    <property type="term" value="P:chemotaxis"/>
    <property type="evidence" value="ECO:0007669"/>
    <property type="project" value="UniProtKB-KW"/>
</dbReference>
<dbReference type="AlphaFoldDB" id="A0A4Y4EYB6"/>
<dbReference type="Proteomes" id="UP000319812">
    <property type="component" value="Unassembled WGS sequence"/>
</dbReference>
<comment type="similarity">
    <text evidence="3 10">Belongs to the FliL family.</text>
</comment>
<dbReference type="InterPro" id="IPR005503">
    <property type="entry name" value="FliL"/>
</dbReference>
<evidence type="ECO:0000256" key="6">
    <source>
        <dbReference type="ARBA" id="ARBA00022692"/>
    </source>
</evidence>
<accession>A0A4Y4EYB6</accession>
<evidence type="ECO:0000256" key="10">
    <source>
        <dbReference type="RuleBase" id="RU364125"/>
    </source>
</evidence>
<reference evidence="11 12" key="1">
    <citation type="submission" date="2019-06" db="EMBL/GenBank/DDBJ databases">
        <title>Whole genome shotgun sequence of Halomonas halmophila NBRC 15537.</title>
        <authorList>
            <person name="Hosoyama A."/>
            <person name="Uohara A."/>
            <person name="Ohji S."/>
            <person name="Ichikawa N."/>
        </authorList>
    </citation>
    <scope>NUCLEOTIDE SEQUENCE [LARGE SCALE GENOMIC DNA]</scope>
    <source>
        <strain evidence="11 12">NBRC 15537</strain>
    </source>
</reference>
<dbReference type="GO" id="GO:0009425">
    <property type="term" value="C:bacterial-type flagellum basal body"/>
    <property type="evidence" value="ECO:0007669"/>
    <property type="project" value="InterPro"/>
</dbReference>
<organism evidence="11 12">
    <name type="scientific">Halomonas halmophila</name>
    <dbReference type="NCBI Taxonomy" id="252"/>
    <lineage>
        <taxon>Bacteria</taxon>
        <taxon>Pseudomonadati</taxon>
        <taxon>Pseudomonadota</taxon>
        <taxon>Gammaproteobacteria</taxon>
        <taxon>Oceanospirillales</taxon>
        <taxon>Halomonadaceae</taxon>
        <taxon>Halomonas</taxon>
    </lineage>
</organism>
<protein>
    <recommendedName>
        <fullName evidence="10">Flagellar protein FliL</fullName>
    </recommendedName>
</protein>
<evidence type="ECO:0000256" key="3">
    <source>
        <dbReference type="ARBA" id="ARBA00008281"/>
    </source>
</evidence>
<gene>
    <name evidence="11" type="primary">fliL</name>
    <name evidence="11" type="ORF">HHA01_18360</name>
</gene>
<evidence type="ECO:0000256" key="5">
    <source>
        <dbReference type="ARBA" id="ARBA00022500"/>
    </source>
</evidence>
<keyword evidence="11" id="KW-0969">Cilium</keyword>
<keyword evidence="11" id="KW-0282">Flagellum</keyword>
<name>A0A4Y4EYB6_9GAMM</name>
<evidence type="ECO:0000256" key="7">
    <source>
        <dbReference type="ARBA" id="ARBA00022779"/>
    </source>
</evidence>
<evidence type="ECO:0000313" key="12">
    <source>
        <dbReference type="Proteomes" id="UP000319812"/>
    </source>
</evidence>
<dbReference type="NCBIfam" id="NF005435">
    <property type="entry name" value="PRK07021.1"/>
    <property type="match status" value="1"/>
</dbReference>
<dbReference type="GO" id="GO:0071978">
    <property type="term" value="P:bacterial-type flagellum-dependent swarming motility"/>
    <property type="evidence" value="ECO:0007669"/>
    <property type="project" value="TreeGrafter"/>
</dbReference>
<comment type="subcellular location">
    <subcellularLocation>
        <location evidence="10">Cell inner membrane</location>
    </subcellularLocation>
    <subcellularLocation>
        <location evidence="2">Cell membrane</location>
        <topology evidence="2">Single-pass membrane protein</topology>
    </subcellularLocation>
</comment>
<keyword evidence="7 10" id="KW-0283">Flagellar rotation</keyword>
<evidence type="ECO:0000256" key="4">
    <source>
        <dbReference type="ARBA" id="ARBA00022475"/>
    </source>
</evidence>
<dbReference type="PANTHER" id="PTHR35091">
    <property type="entry name" value="FLAGELLAR PROTEIN FLIL"/>
    <property type="match status" value="1"/>
</dbReference>
<keyword evidence="11" id="KW-0966">Cell projection</keyword>
<keyword evidence="12" id="KW-1185">Reference proteome</keyword>
<dbReference type="EMBL" id="BJOC01000023">
    <property type="protein sequence ID" value="GED22859.1"/>
    <property type="molecule type" value="Genomic_DNA"/>
</dbReference>
<evidence type="ECO:0000256" key="8">
    <source>
        <dbReference type="ARBA" id="ARBA00022989"/>
    </source>
</evidence>
<evidence type="ECO:0000256" key="2">
    <source>
        <dbReference type="ARBA" id="ARBA00004162"/>
    </source>
</evidence>
<keyword evidence="5 10" id="KW-0145">Chemotaxis</keyword>
<feature type="transmembrane region" description="Helical" evidence="10">
    <location>
        <begin position="12"/>
        <end position="34"/>
    </location>
</feature>
<comment type="function">
    <text evidence="1 10">Controls the rotational direction of flagella during chemotaxis.</text>
</comment>
<evidence type="ECO:0000256" key="9">
    <source>
        <dbReference type="ARBA" id="ARBA00023136"/>
    </source>
</evidence>
<keyword evidence="10" id="KW-0997">Cell inner membrane</keyword>
<proteinExistence type="inferred from homology"/>
<evidence type="ECO:0000256" key="1">
    <source>
        <dbReference type="ARBA" id="ARBA00002254"/>
    </source>
</evidence>